<organism evidence="2 3">
    <name type="scientific">Agaricus bisporus var. burnettii</name>
    <dbReference type="NCBI Taxonomy" id="192524"/>
    <lineage>
        <taxon>Eukaryota</taxon>
        <taxon>Fungi</taxon>
        <taxon>Dikarya</taxon>
        <taxon>Basidiomycota</taxon>
        <taxon>Agaricomycotina</taxon>
        <taxon>Agaricomycetes</taxon>
        <taxon>Agaricomycetidae</taxon>
        <taxon>Agaricales</taxon>
        <taxon>Agaricineae</taxon>
        <taxon>Agaricaceae</taxon>
        <taxon>Agaricus</taxon>
    </lineage>
</organism>
<sequence>MATELTVQGELDHEESTFPGERHALSSTLSTPSTLLTRRTLANVSSIRKEESDLAQCVGYAQQTNSRILHLSSRMFLLLPALGCGNPDIVFKTPRAYWVVQP</sequence>
<accession>A0A8H7KFV4</accession>
<protein>
    <submittedName>
        <fullName evidence="2">Uncharacterized protein</fullName>
    </submittedName>
</protein>
<dbReference type="Proteomes" id="UP000629468">
    <property type="component" value="Unassembled WGS sequence"/>
</dbReference>
<proteinExistence type="predicted"/>
<dbReference type="EMBL" id="JABXXO010000009">
    <property type="protein sequence ID" value="KAF7771035.1"/>
    <property type="molecule type" value="Genomic_DNA"/>
</dbReference>
<evidence type="ECO:0000313" key="2">
    <source>
        <dbReference type="EMBL" id="KAF7771035.1"/>
    </source>
</evidence>
<reference evidence="2 3" key="1">
    <citation type="journal article" name="Sci. Rep.">
        <title>Telomere-to-telomere assembled and centromere annotated genomes of the two main subspecies of the button mushroom Agaricus bisporus reveal especially polymorphic chromosome ends.</title>
        <authorList>
            <person name="Sonnenberg A.S.M."/>
            <person name="Sedaghat-Telgerd N."/>
            <person name="Lavrijssen B."/>
            <person name="Ohm R.A."/>
            <person name="Hendrickx P.M."/>
            <person name="Scholtmeijer K."/>
            <person name="Baars J.J.P."/>
            <person name="van Peer A."/>
        </authorList>
    </citation>
    <scope>NUCLEOTIDE SEQUENCE [LARGE SCALE GENOMIC DNA]</scope>
    <source>
        <strain evidence="2 3">H119_p4</strain>
    </source>
</reference>
<comment type="caution">
    <text evidence="2">The sequence shown here is derived from an EMBL/GenBank/DDBJ whole genome shotgun (WGS) entry which is preliminary data.</text>
</comment>
<evidence type="ECO:0000313" key="3">
    <source>
        <dbReference type="Proteomes" id="UP000629468"/>
    </source>
</evidence>
<name>A0A8H7KFV4_AGABI</name>
<feature type="region of interest" description="Disordered" evidence="1">
    <location>
        <begin position="1"/>
        <end position="31"/>
    </location>
</feature>
<dbReference type="AlphaFoldDB" id="A0A8H7KFV4"/>
<feature type="compositionally biased region" description="Basic and acidic residues" evidence="1">
    <location>
        <begin position="10"/>
        <end position="24"/>
    </location>
</feature>
<gene>
    <name evidence="2" type="ORF">Agabi119p4_7009</name>
</gene>
<evidence type="ECO:0000256" key="1">
    <source>
        <dbReference type="SAM" id="MobiDB-lite"/>
    </source>
</evidence>